<proteinExistence type="predicted"/>
<protein>
    <submittedName>
        <fullName evidence="1">Uncharacterized protein</fullName>
    </submittedName>
</protein>
<dbReference type="AlphaFoldDB" id="A0A382ZZI9"/>
<dbReference type="EMBL" id="UINC01187566">
    <property type="protein sequence ID" value="SVE00355.1"/>
    <property type="molecule type" value="Genomic_DNA"/>
</dbReference>
<organism evidence="1">
    <name type="scientific">marine metagenome</name>
    <dbReference type="NCBI Taxonomy" id="408172"/>
    <lineage>
        <taxon>unclassified sequences</taxon>
        <taxon>metagenomes</taxon>
        <taxon>ecological metagenomes</taxon>
    </lineage>
</organism>
<sequence length="110" mass="12626">TVRWCWPRRCTPGLRSSPFGRACRSCRWASPAPTTPCRVARRSSGPPRCSWWSGSRSGRRCWMGGCRVGWSRNSPRSCGGRCRWCSTRRSGWRGDRRYRVLLSQNRSTGT</sequence>
<name>A0A382ZZI9_9ZZZZ</name>
<evidence type="ECO:0000313" key="1">
    <source>
        <dbReference type="EMBL" id="SVE00355.1"/>
    </source>
</evidence>
<accession>A0A382ZZI9</accession>
<reference evidence="1" key="1">
    <citation type="submission" date="2018-05" db="EMBL/GenBank/DDBJ databases">
        <authorList>
            <person name="Lanie J.A."/>
            <person name="Ng W.-L."/>
            <person name="Kazmierczak K.M."/>
            <person name="Andrzejewski T.M."/>
            <person name="Davidsen T.M."/>
            <person name="Wayne K.J."/>
            <person name="Tettelin H."/>
            <person name="Glass J.I."/>
            <person name="Rusch D."/>
            <person name="Podicherti R."/>
            <person name="Tsui H.-C.T."/>
            <person name="Winkler M.E."/>
        </authorList>
    </citation>
    <scope>NUCLEOTIDE SEQUENCE</scope>
</reference>
<gene>
    <name evidence="1" type="ORF">METZ01_LOCUS453209</name>
</gene>
<feature type="non-terminal residue" evidence="1">
    <location>
        <position position="110"/>
    </location>
</feature>
<feature type="non-terminal residue" evidence="1">
    <location>
        <position position="1"/>
    </location>
</feature>